<accession>A0A0R1RM18</accession>
<comment type="subcellular location">
    <subcellularLocation>
        <location evidence="1 11">Cytoplasm</location>
    </subcellularLocation>
</comment>
<protein>
    <recommendedName>
        <fullName evidence="3 11">Tyrosine recombinase XerD</fullName>
    </recommendedName>
</protein>
<feature type="active site" description="O-(3'-phospho-DNA)-tyrosine intermediate" evidence="11">
    <location>
        <position position="286"/>
    </location>
</feature>
<feature type="active site" evidence="11">
    <location>
        <position position="277"/>
    </location>
</feature>
<dbReference type="GO" id="GO:0006313">
    <property type="term" value="P:DNA transposition"/>
    <property type="evidence" value="ECO:0007669"/>
    <property type="project" value="UniProtKB-UniRule"/>
</dbReference>
<feature type="active site" evidence="11">
    <location>
        <position position="180"/>
    </location>
</feature>
<feature type="active site" evidence="11">
    <location>
        <position position="251"/>
    </location>
</feature>
<comment type="function">
    <text evidence="11">Site-specific tyrosine recombinase, which acts by catalyzing the cutting and rejoining of the recombining DNA molecules. The XerC-XerD complex is essential to convert dimers of the bacterial chromosome into monomers to permit their segregation at cell division. It also contributes to the segregational stability of plasmids.</text>
</comment>
<evidence type="ECO:0000256" key="10">
    <source>
        <dbReference type="ARBA" id="ARBA00023306"/>
    </source>
</evidence>
<evidence type="ECO:0000313" key="15">
    <source>
        <dbReference type="Proteomes" id="UP000051999"/>
    </source>
</evidence>
<dbReference type="CDD" id="cd00798">
    <property type="entry name" value="INT_XerDC_C"/>
    <property type="match status" value="1"/>
</dbReference>
<dbReference type="Pfam" id="PF02899">
    <property type="entry name" value="Phage_int_SAM_1"/>
    <property type="match status" value="1"/>
</dbReference>
<dbReference type="EMBL" id="AZFF01000001">
    <property type="protein sequence ID" value="KRL57166.1"/>
    <property type="molecule type" value="Genomic_DNA"/>
</dbReference>
<dbReference type="AlphaFoldDB" id="A0A0R1RM18"/>
<dbReference type="GO" id="GO:0051301">
    <property type="term" value="P:cell division"/>
    <property type="evidence" value="ECO:0007669"/>
    <property type="project" value="UniProtKB-KW"/>
</dbReference>
<dbReference type="PANTHER" id="PTHR30349:SF81">
    <property type="entry name" value="TYROSINE RECOMBINASE XERC"/>
    <property type="match status" value="1"/>
</dbReference>
<evidence type="ECO:0000256" key="5">
    <source>
        <dbReference type="ARBA" id="ARBA00022618"/>
    </source>
</evidence>
<feature type="domain" description="Core-binding (CB)" evidence="13">
    <location>
        <begin position="9"/>
        <end position="95"/>
    </location>
</feature>
<dbReference type="Gene3D" id="1.10.443.10">
    <property type="entry name" value="Intergrase catalytic core"/>
    <property type="match status" value="1"/>
</dbReference>
<comment type="subunit">
    <text evidence="11">Forms a cyclic heterotetrameric complex composed of two molecules of XerC and two molecules of XerD.</text>
</comment>
<dbReference type="eggNOG" id="COG4974">
    <property type="taxonomic scope" value="Bacteria"/>
</dbReference>
<dbReference type="NCBIfam" id="NF040815">
    <property type="entry name" value="recomb_XerA_Arch"/>
    <property type="match status" value="1"/>
</dbReference>
<dbReference type="InterPro" id="IPR011932">
    <property type="entry name" value="Recomb_XerD"/>
</dbReference>
<dbReference type="Gene3D" id="1.10.150.130">
    <property type="match status" value="1"/>
</dbReference>
<dbReference type="SUPFAM" id="SSF56349">
    <property type="entry name" value="DNA breaking-rejoining enzymes"/>
    <property type="match status" value="1"/>
</dbReference>
<keyword evidence="6 11" id="KW-0159">Chromosome partition</keyword>
<gene>
    <name evidence="11" type="primary">xerD</name>
    <name evidence="14" type="ORF">FD35_GL000173</name>
</gene>
<feature type="active site" evidence="11">
    <location>
        <position position="254"/>
    </location>
</feature>
<evidence type="ECO:0000256" key="9">
    <source>
        <dbReference type="ARBA" id="ARBA00023172"/>
    </source>
</evidence>
<dbReference type="GO" id="GO:0009037">
    <property type="term" value="F:tyrosine-based site-specific recombinase activity"/>
    <property type="evidence" value="ECO:0007669"/>
    <property type="project" value="UniProtKB-UniRule"/>
</dbReference>
<dbReference type="InterPro" id="IPR002104">
    <property type="entry name" value="Integrase_catalytic"/>
</dbReference>
<evidence type="ECO:0000256" key="2">
    <source>
        <dbReference type="ARBA" id="ARBA00010450"/>
    </source>
</evidence>
<dbReference type="PATRIC" id="fig|1114972.6.peg.174"/>
<evidence type="ECO:0000256" key="1">
    <source>
        <dbReference type="ARBA" id="ARBA00004496"/>
    </source>
</evidence>
<dbReference type="PROSITE" id="PS51898">
    <property type="entry name" value="TYR_RECOMBINASE"/>
    <property type="match status" value="1"/>
</dbReference>
<keyword evidence="7 11" id="KW-0229">DNA integration</keyword>
<dbReference type="GO" id="GO:0007059">
    <property type="term" value="P:chromosome segregation"/>
    <property type="evidence" value="ECO:0007669"/>
    <property type="project" value="UniProtKB-UniRule"/>
</dbReference>
<dbReference type="HAMAP" id="MF_01808">
    <property type="entry name" value="Recomb_XerC_XerD"/>
    <property type="match status" value="1"/>
</dbReference>
<comment type="caution">
    <text evidence="14">The sequence shown here is derived from an EMBL/GenBank/DDBJ whole genome shotgun (WGS) entry which is preliminary data.</text>
</comment>
<evidence type="ECO:0000256" key="8">
    <source>
        <dbReference type="ARBA" id="ARBA00023125"/>
    </source>
</evidence>
<dbReference type="InterPro" id="IPR010998">
    <property type="entry name" value="Integrase_recombinase_N"/>
</dbReference>
<dbReference type="InterPro" id="IPR004107">
    <property type="entry name" value="Integrase_SAM-like_N"/>
</dbReference>
<name>A0A0R1RM18_9LACO</name>
<evidence type="ECO:0000256" key="3">
    <source>
        <dbReference type="ARBA" id="ARBA00015810"/>
    </source>
</evidence>
<proteinExistence type="inferred from homology"/>
<dbReference type="PANTHER" id="PTHR30349">
    <property type="entry name" value="PHAGE INTEGRASE-RELATED"/>
    <property type="match status" value="1"/>
</dbReference>
<dbReference type="GO" id="GO:0005737">
    <property type="term" value="C:cytoplasm"/>
    <property type="evidence" value="ECO:0007669"/>
    <property type="project" value="UniProtKB-SubCell"/>
</dbReference>
<dbReference type="OrthoDB" id="9801717at2"/>
<dbReference type="NCBIfam" id="TIGR02225">
    <property type="entry name" value="recomb_XerD"/>
    <property type="match status" value="1"/>
</dbReference>
<dbReference type="PROSITE" id="PS51900">
    <property type="entry name" value="CB"/>
    <property type="match status" value="1"/>
</dbReference>
<keyword evidence="9 11" id="KW-0233">DNA recombination</keyword>
<dbReference type="STRING" id="1114972.FD35_GL000173"/>
<reference evidence="14 15" key="1">
    <citation type="journal article" date="2015" name="Genome Announc.">
        <title>Expanding the biotechnology potential of lactobacilli through comparative genomics of 213 strains and associated genera.</title>
        <authorList>
            <person name="Sun Z."/>
            <person name="Harris H.M."/>
            <person name="McCann A."/>
            <person name="Guo C."/>
            <person name="Argimon S."/>
            <person name="Zhang W."/>
            <person name="Yang X."/>
            <person name="Jeffery I.B."/>
            <person name="Cooney J.C."/>
            <person name="Kagawa T.F."/>
            <person name="Liu W."/>
            <person name="Song Y."/>
            <person name="Salvetti E."/>
            <person name="Wrobel A."/>
            <person name="Rasinkangas P."/>
            <person name="Parkhill J."/>
            <person name="Rea M.C."/>
            <person name="O'Sullivan O."/>
            <person name="Ritari J."/>
            <person name="Douillard F.P."/>
            <person name="Paul Ross R."/>
            <person name="Yang R."/>
            <person name="Briner A.E."/>
            <person name="Felis G.E."/>
            <person name="de Vos W.M."/>
            <person name="Barrangou R."/>
            <person name="Klaenhammer T.R."/>
            <person name="Caufield P.W."/>
            <person name="Cui Y."/>
            <person name="Zhang H."/>
            <person name="O'Toole P.W."/>
        </authorList>
    </citation>
    <scope>NUCLEOTIDE SEQUENCE [LARGE SCALE GENOMIC DNA]</scope>
    <source>
        <strain evidence="14 15">DSM 15814</strain>
    </source>
</reference>
<comment type="similarity">
    <text evidence="2 11">Belongs to the 'phage' integrase family. XerD subfamily.</text>
</comment>
<keyword evidence="5 11" id="KW-0132">Cell division</keyword>
<evidence type="ECO:0000256" key="4">
    <source>
        <dbReference type="ARBA" id="ARBA00022490"/>
    </source>
</evidence>
<evidence type="ECO:0000256" key="7">
    <source>
        <dbReference type="ARBA" id="ARBA00022908"/>
    </source>
</evidence>
<dbReference type="InterPro" id="IPR023009">
    <property type="entry name" value="Tyrosine_recombinase_XerC/XerD"/>
</dbReference>
<dbReference type="InterPro" id="IPR050090">
    <property type="entry name" value="Tyrosine_recombinase_XerCD"/>
</dbReference>
<dbReference type="InterPro" id="IPR011010">
    <property type="entry name" value="DNA_brk_join_enz"/>
</dbReference>
<dbReference type="GO" id="GO:0003677">
    <property type="term" value="F:DNA binding"/>
    <property type="evidence" value="ECO:0007669"/>
    <property type="project" value="UniProtKB-UniRule"/>
</dbReference>
<evidence type="ECO:0000259" key="12">
    <source>
        <dbReference type="PROSITE" id="PS51898"/>
    </source>
</evidence>
<dbReference type="InterPro" id="IPR013762">
    <property type="entry name" value="Integrase-like_cat_sf"/>
</dbReference>
<keyword evidence="4 11" id="KW-0963">Cytoplasm</keyword>
<evidence type="ECO:0000256" key="11">
    <source>
        <dbReference type="HAMAP-Rule" id="MF_01807"/>
    </source>
</evidence>
<dbReference type="Proteomes" id="UP000051999">
    <property type="component" value="Unassembled WGS sequence"/>
</dbReference>
<keyword evidence="15" id="KW-1185">Reference proteome</keyword>
<dbReference type="NCBIfam" id="NF001399">
    <property type="entry name" value="PRK00283.1"/>
    <property type="match status" value="1"/>
</dbReference>
<dbReference type="Pfam" id="PF00589">
    <property type="entry name" value="Phage_integrase"/>
    <property type="match status" value="1"/>
</dbReference>
<dbReference type="HAMAP" id="MF_01807">
    <property type="entry name" value="Recomb_XerD"/>
    <property type="match status" value="1"/>
</dbReference>
<keyword evidence="8 11" id="KW-0238">DNA-binding</keyword>
<dbReference type="RefSeq" id="WP_017261933.1">
    <property type="nucleotide sequence ID" value="NZ_AUAW01000001.1"/>
</dbReference>
<feature type="active site" evidence="11">
    <location>
        <position position="156"/>
    </location>
</feature>
<evidence type="ECO:0000256" key="6">
    <source>
        <dbReference type="ARBA" id="ARBA00022829"/>
    </source>
</evidence>
<feature type="domain" description="Tyr recombinase" evidence="12">
    <location>
        <begin position="116"/>
        <end position="299"/>
    </location>
</feature>
<evidence type="ECO:0000259" key="13">
    <source>
        <dbReference type="PROSITE" id="PS51900"/>
    </source>
</evidence>
<organism evidence="14 15">
    <name type="scientific">Furfurilactobacillus rossiae DSM 15814</name>
    <dbReference type="NCBI Taxonomy" id="1114972"/>
    <lineage>
        <taxon>Bacteria</taxon>
        <taxon>Bacillati</taxon>
        <taxon>Bacillota</taxon>
        <taxon>Bacilli</taxon>
        <taxon>Lactobacillales</taxon>
        <taxon>Lactobacillaceae</taxon>
        <taxon>Furfurilactobacillus</taxon>
    </lineage>
</organism>
<sequence length="305" mass="34546">MNNENKIPTSIVDPMDDYLTYIKVERGLSKNSIISYKQDIQAFSQFIAGQGLTSLKQVDRYVILNYLQIEDQAHKARNTVIHSVSSLRKYFLFLTRDGYVDENPMLKIDSPKRARHLPQVLTVEEVDRLLAVPDVSKPLGIRDRTLLEVMYATGMRVSEVVNLTGNNLHLDLGFIQTVGKGDKERIIPIGDLATEWLTSYMNTVRPQLVHGQPTTAIFVNAHGRQLTRQGVWKNLKAMVKSAGIKKDVTPHTLRHSFATHILENGADLRVVQELLGHADISTTQIYTHISKQRLTEVYKKAHPRA</sequence>
<keyword evidence="10 11" id="KW-0131">Cell cycle</keyword>
<evidence type="ECO:0000313" key="14">
    <source>
        <dbReference type="EMBL" id="KRL57166.1"/>
    </source>
</evidence>
<dbReference type="InterPro" id="IPR044068">
    <property type="entry name" value="CB"/>
</dbReference>